<accession>A0A482Y6X7</accession>
<protein>
    <submittedName>
        <fullName evidence="1">Uncharacterized protein</fullName>
    </submittedName>
</protein>
<organism evidence="1 2">
    <name type="scientific">Natrinema hispanicum</name>
    <dbReference type="NCBI Taxonomy" id="392421"/>
    <lineage>
        <taxon>Archaea</taxon>
        <taxon>Methanobacteriati</taxon>
        <taxon>Methanobacteriota</taxon>
        <taxon>Stenosarchaea group</taxon>
        <taxon>Halobacteria</taxon>
        <taxon>Halobacteriales</taxon>
        <taxon>Natrialbaceae</taxon>
        <taxon>Natrinema</taxon>
    </lineage>
</organism>
<dbReference type="AlphaFoldDB" id="A0A482Y6X7"/>
<dbReference type="Proteomes" id="UP000291097">
    <property type="component" value="Unassembled WGS sequence"/>
</dbReference>
<dbReference type="RefSeq" id="WP_130501924.1">
    <property type="nucleotide sequence ID" value="NZ_SHMP01000010.1"/>
</dbReference>
<evidence type="ECO:0000313" key="2">
    <source>
        <dbReference type="Proteomes" id="UP000291097"/>
    </source>
</evidence>
<sequence length="212" mass="24096">MAVSNLRRANTGDNSLERYLTGLSTARLSLKSVASEEIEPLCDDYPFSQRVYQGTIIYNEPSQYTPGREIEIDFEYRDGSQLFILDLETDVSSVDRLAQNVADAIPEGFTVYRNLHVPEDGLWSFLEQADSVIDIHVLDQGHEVPYDEVEGVSREDVVGEYAIEKAEVGFVVDGHQIVVRYYQGSIQIETDWPNGREYILQLFEREAFSDNS</sequence>
<reference evidence="1 2" key="1">
    <citation type="submission" date="2019-02" db="EMBL/GenBank/DDBJ databases">
        <title>Genomic Encyclopedia of Archaeal and Bacterial Type Strains, Phase II (KMG-II): from individual species to whole genera.</title>
        <authorList>
            <person name="Goeker M."/>
        </authorList>
    </citation>
    <scope>NUCLEOTIDE SEQUENCE [LARGE SCALE GENOMIC DNA]</scope>
    <source>
        <strain evidence="1 2">DSM 18328</strain>
    </source>
</reference>
<name>A0A482Y6X7_9EURY</name>
<proteinExistence type="predicted"/>
<evidence type="ECO:0000313" key="1">
    <source>
        <dbReference type="EMBL" id="RZV05207.1"/>
    </source>
</evidence>
<comment type="caution">
    <text evidence="1">The sequence shown here is derived from an EMBL/GenBank/DDBJ whole genome shotgun (WGS) entry which is preliminary data.</text>
</comment>
<dbReference type="OrthoDB" id="342613at2157"/>
<gene>
    <name evidence="1" type="ORF">BDK88_4230</name>
</gene>
<dbReference type="EMBL" id="SHMP01000010">
    <property type="protein sequence ID" value="RZV05207.1"/>
    <property type="molecule type" value="Genomic_DNA"/>
</dbReference>